<dbReference type="PANTHER" id="PTHR16023">
    <property type="entry name" value="TAX1 BINDING PROTEIN-RELATED"/>
    <property type="match status" value="1"/>
</dbReference>
<dbReference type="InterPro" id="IPR026825">
    <property type="entry name" value="Vac14"/>
</dbReference>
<evidence type="ECO:0000256" key="5">
    <source>
        <dbReference type="ARBA" id="ARBA00023136"/>
    </source>
</evidence>
<dbReference type="GO" id="GO:0010008">
    <property type="term" value="C:endosome membrane"/>
    <property type="evidence" value="ECO:0007669"/>
    <property type="project" value="TreeGrafter"/>
</dbReference>
<evidence type="ECO:0000313" key="11">
    <source>
        <dbReference type="WBParaSite" id="GPUH_0000204801-mRNA-1"/>
    </source>
</evidence>
<organism evidence="11">
    <name type="scientific">Gongylonema pulchrum</name>
    <dbReference type="NCBI Taxonomy" id="637853"/>
    <lineage>
        <taxon>Eukaryota</taxon>
        <taxon>Metazoa</taxon>
        <taxon>Ecdysozoa</taxon>
        <taxon>Nematoda</taxon>
        <taxon>Chromadorea</taxon>
        <taxon>Rhabditida</taxon>
        <taxon>Spirurina</taxon>
        <taxon>Spiruromorpha</taxon>
        <taxon>Spiruroidea</taxon>
        <taxon>Gongylonematidae</taxon>
        <taxon>Gongylonema</taxon>
    </lineage>
</organism>
<dbReference type="Proteomes" id="UP000271098">
    <property type="component" value="Unassembled WGS sequence"/>
</dbReference>
<dbReference type="Pfam" id="PF11916">
    <property type="entry name" value="Vac14_Fig4_bd"/>
    <property type="match status" value="1"/>
</dbReference>
<name>A0A183D002_9BILA</name>
<dbReference type="PANTHER" id="PTHR16023:SF0">
    <property type="entry name" value="PROTEIN VAC14 HOMOLOG"/>
    <property type="match status" value="1"/>
</dbReference>
<gene>
    <name evidence="9" type="ORF">GPUH_LOCUS2043</name>
</gene>
<dbReference type="InterPro" id="IPR011989">
    <property type="entry name" value="ARM-like"/>
</dbReference>
<keyword evidence="10" id="KW-1185">Reference proteome</keyword>
<dbReference type="AlphaFoldDB" id="A0A183D002"/>
<dbReference type="GO" id="GO:0070772">
    <property type="term" value="C:PAS complex"/>
    <property type="evidence" value="ECO:0007669"/>
    <property type="project" value="InterPro"/>
</dbReference>
<evidence type="ECO:0000256" key="1">
    <source>
        <dbReference type="ARBA" id="ARBA00004308"/>
    </source>
</evidence>
<evidence type="ECO:0000313" key="9">
    <source>
        <dbReference type="EMBL" id="VDK31715.1"/>
    </source>
</evidence>
<evidence type="ECO:0000256" key="4">
    <source>
        <dbReference type="ARBA" id="ARBA00022737"/>
    </source>
</evidence>
<evidence type="ECO:0000259" key="8">
    <source>
        <dbReference type="Pfam" id="PF11916"/>
    </source>
</evidence>
<dbReference type="SUPFAM" id="SSF48371">
    <property type="entry name" value="ARM repeat"/>
    <property type="match status" value="1"/>
</dbReference>
<comment type="function">
    <text evidence="6">Scaffold protein component of the PI(3,5)P2 regulatory complex which regulates both the synthesis and turnover of phosphatidylinositol 3,5-bisphosphate (PtdIns(3,5)P2). Pentamerizes into a star-shaped structure and nucleates the assembly of the complex. The pentamer binds a single copy each of PIKFYVE and FIG4 and coordinates both PIKfyve kinase activity and FIG4 phosphatase activity, being required to maintain normal levels of phosphatidylinositol 3-phosphate (PtdIns(3)P) and phosphatidylinositol 5-phosphate (PtdIns(5)P). Plays a role in the biogenesis of endosome carrier vesicles (ECV) / multivesicular bodies (MVB) transport intermediates from early endosomes.</text>
</comment>
<comment type="similarity">
    <text evidence="2">Belongs to the VAC14 family.</text>
</comment>
<dbReference type="InterPro" id="IPR016024">
    <property type="entry name" value="ARM-type_fold"/>
</dbReference>
<comment type="subunit">
    <text evidence="7">Forms pentamers. Component of the PI(3,5)P2 regulatory complex/PAS complex, at least composed of PIKFYVE, FIG4 and VAC14. VAC14 nucleates the assembly of the complex and serves as a scaffold by pentamerizing into a star-shaped structure, which can bind a single copy each of PIKFYVE and FIG4 and coordinates their activities. Interacts with NOS1.</text>
</comment>
<accession>A0A183D002</accession>
<evidence type="ECO:0000256" key="7">
    <source>
        <dbReference type="ARBA" id="ARBA00047092"/>
    </source>
</evidence>
<dbReference type="GO" id="GO:0006661">
    <property type="term" value="P:phosphatidylinositol biosynthetic process"/>
    <property type="evidence" value="ECO:0007669"/>
    <property type="project" value="InterPro"/>
</dbReference>
<evidence type="ECO:0000256" key="3">
    <source>
        <dbReference type="ARBA" id="ARBA00013840"/>
    </source>
</evidence>
<keyword evidence="4" id="KW-0677">Repeat</keyword>
<proteinExistence type="inferred from homology"/>
<protein>
    <recommendedName>
        <fullName evidence="3">Protein VAC14 homolog</fullName>
    </recommendedName>
</protein>
<dbReference type="WBParaSite" id="GPUH_0000204801-mRNA-1">
    <property type="protein sequence ID" value="GPUH_0000204801-mRNA-1"/>
    <property type="gene ID" value="GPUH_0000204801"/>
</dbReference>
<reference evidence="9 10" key="2">
    <citation type="submission" date="2018-11" db="EMBL/GenBank/DDBJ databases">
        <authorList>
            <consortium name="Pathogen Informatics"/>
        </authorList>
    </citation>
    <scope>NUCLEOTIDE SEQUENCE [LARGE SCALE GENOMIC DNA]</scope>
</reference>
<evidence type="ECO:0000256" key="2">
    <source>
        <dbReference type="ARBA" id="ARBA00010225"/>
    </source>
</evidence>
<feature type="domain" description="Vacuolar protein 14 C-terminal Fig4-binding" evidence="8">
    <location>
        <begin position="262"/>
        <end position="342"/>
    </location>
</feature>
<keyword evidence="5" id="KW-0472">Membrane</keyword>
<reference evidence="11" key="1">
    <citation type="submission" date="2016-06" db="UniProtKB">
        <authorList>
            <consortium name="WormBaseParasite"/>
        </authorList>
    </citation>
    <scope>IDENTIFICATION</scope>
</reference>
<dbReference type="EMBL" id="UYRT01002835">
    <property type="protein sequence ID" value="VDK31715.1"/>
    <property type="molecule type" value="Genomic_DNA"/>
</dbReference>
<comment type="subcellular location">
    <subcellularLocation>
        <location evidence="1">Endomembrane system</location>
    </subcellularLocation>
</comment>
<evidence type="ECO:0000256" key="6">
    <source>
        <dbReference type="ARBA" id="ARBA00045654"/>
    </source>
</evidence>
<dbReference type="OrthoDB" id="5574975at2759"/>
<dbReference type="InterPro" id="IPR021841">
    <property type="entry name" value="VAC14_Fig4p-bd"/>
</dbReference>
<evidence type="ECO:0000313" key="10">
    <source>
        <dbReference type="Proteomes" id="UP000271098"/>
    </source>
</evidence>
<dbReference type="Gene3D" id="1.25.10.10">
    <property type="entry name" value="Leucine-rich Repeat Variant"/>
    <property type="match status" value="1"/>
</dbReference>
<sequence length="342" mass="38784">MINVLIVHASGEGSTLTRMTALVWLNRFLEMDSVAPLQYLSSYLTAVLPYLSDPQLKAKEINVRLMEMLSSRDTDIEYDAVIKVLLKHIKHENRDTRMAVLNWISQMHRTAAAKLFTYMDRIFPLLLSLLSDTCDDVLLLDLQLLSEICEGKNTGGVELHELHLAESTLKQLSGLSPYLVKFASSLLTMFQCDTALRNDRGVLIIRQLCLLLGSDSIYRCLSVLLLQYEDKEFVSQMVAVLNGILLTSAELFEMRKQLRALESDNYEHASVLARHLWKVDVTVGVLIEIDRLVQLIESPILSYVRLDLLDAKHQRPLAAVLSALLMMLPQTDAFNTLLKRLQ</sequence>